<sequence>CIVGPYLLNSCKYYVWRAKPPRIPMEPNGEDSLLPTYGILLQPEDAREEINGWITEATKKLITSVLLPGSMHGDTRLVLANAIYFNGKWKDAFSKNRTKDRKFHRLDGLSWSPGQARRPLLLRSPRRKTKQRRSEEQRQRRRSVVLSMCVFLPDARDGLCGLVDRMASGGPGFLLGHLPSGRREKVCKVCLPKFKLSFFCNMKRALETLGVPAAFTEQADFSDMVEKVAKKDSGKVHDVPLCMADVFQKAVVEVDEEGTVAASSTAVRFQLYCASPPPVDFIADHPFSFFIVEEVSGAVVFTGQVLDPSETSE</sequence>
<dbReference type="InterPro" id="IPR023796">
    <property type="entry name" value="Serpin_dom"/>
</dbReference>
<dbReference type="SMART" id="SM00093">
    <property type="entry name" value="SERPIN"/>
    <property type="match status" value="1"/>
</dbReference>
<dbReference type="EnsemblPlants" id="PNT63365">
    <property type="protein sequence ID" value="PNT63365"/>
    <property type="gene ID" value="BRADI_4g14750v3"/>
</dbReference>
<dbReference type="Gene3D" id="2.10.310.10">
    <property type="entry name" value="Serpins superfamily"/>
    <property type="match status" value="1"/>
</dbReference>
<evidence type="ECO:0000256" key="4">
    <source>
        <dbReference type="ARBA" id="ARBA00049586"/>
    </source>
</evidence>
<feature type="non-terminal residue" evidence="8">
    <location>
        <position position="1"/>
    </location>
</feature>
<dbReference type="InterPro" id="IPR042178">
    <property type="entry name" value="Serpin_sf_1"/>
</dbReference>
<dbReference type="Gene3D" id="3.30.497.10">
    <property type="entry name" value="Antithrombin, subunit I, domain 2"/>
    <property type="match status" value="1"/>
</dbReference>
<evidence type="ECO:0000256" key="5">
    <source>
        <dbReference type="RuleBase" id="RU000411"/>
    </source>
</evidence>
<dbReference type="PANTHER" id="PTHR11461">
    <property type="entry name" value="SERINE PROTEASE INHIBITOR, SERPIN"/>
    <property type="match status" value="1"/>
</dbReference>
<evidence type="ECO:0000256" key="2">
    <source>
        <dbReference type="ARBA" id="ARBA00022690"/>
    </source>
</evidence>
<name>A0A2K2CMW5_BRADI</name>
<keyword evidence="10" id="KW-1185">Reference proteome</keyword>
<reference evidence="8 9" key="1">
    <citation type="journal article" date="2010" name="Nature">
        <title>Genome sequencing and analysis of the model grass Brachypodium distachyon.</title>
        <authorList>
            <consortium name="International Brachypodium Initiative"/>
        </authorList>
    </citation>
    <scope>NUCLEOTIDE SEQUENCE [LARGE SCALE GENOMIC DNA]</scope>
    <source>
        <strain evidence="8 9">Bd21</strain>
    </source>
</reference>
<evidence type="ECO:0000256" key="3">
    <source>
        <dbReference type="ARBA" id="ARBA00022900"/>
    </source>
</evidence>
<accession>A0A2K2CMW5</accession>
<reference evidence="9" key="3">
    <citation type="submission" date="2018-08" db="UniProtKB">
        <authorList>
            <consortium name="EnsemblPlants"/>
        </authorList>
    </citation>
    <scope>IDENTIFICATION</scope>
    <source>
        <strain evidence="9">cv. Bd21</strain>
    </source>
</reference>
<dbReference type="InParanoid" id="A0A2K2CMW5"/>
<proteinExistence type="inferred from homology"/>
<dbReference type="Gramene" id="PNT63365">
    <property type="protein sequence ID" value="PNT63365"/>
    <property type="gene ID" value="BRADI_4g14750v3"/>
</dbReference>
<dbReference type="PANTHER" id="PTHR11461:SF209">
    <property type="entry name" value="SERPIN-Z8-RELATED"/>
    <property type="match status" value="1"/>
</dbReference>
<feature type="domain" description="Serpin" evidence="7">
    <location>
        <begin position="13"/>
        <end position="308"/>
    </location>
</feature>
<dbReference type="GO" id="GO:0004867">
    <property type="term" value="F:serine-type endopeptidase inhibitor activity"/>
    <property type="evidence" value="ECO:0007669"/>
    <property type="project" value="UniProtKB-KW"/>
</dbReference>
<dbReference type="InterPro" id="IPR036186">
    <property type="entry name" value="Serpin_sf"/>
</dbReference>
<evidence type="ECO:0000313" key="9">
    <source>
        <dbReference type="EnsemblPlants" id="PNT63365"/>
    </source>
</evidence>
<comment type="function">
    <text evidence="4">Probable serine protease inhibitor.</text>
</comment>
<evidence type="ECO:0000256" key="6">
    <source>
        <dbReference type="SAM" id="MobiDB-lite"/>
    </source>
</evidence>
<dbReference type="Pfam" id="PF00079">
    <property type="entry name" value="Serpin"/>
    <property type="match status" value="1"/>
</dbReference>
<gene>
    <name evidence="8" type="ORF">BRADI_4g14750v3</name>
</gene>
<evidence type="ECO:0000256" key="1">
    <source>
        <dbReference type="ARBA" id="ARBA00009500"/>
    </source>
</evidence>
<reference evidence="8" key="2">
    <citation type="submission" date="2017-06" db="EMBL/GenBank/DDBJ databases">
        <title>WGS assembly of Brachypodium distachyon.</title>
        <authorList>
            <consortium name="The International Brachypodium Initiative"/>
            <person name="Lucas S."/>
            <person name="Harmon-Smith M."/>
            <person name="Lail K."/>
            <person name="Tice H."/>
            <person name="Grimwood J."/>
            <person name="Bruce D."/>
            <person name="Barry K."/>
            <person name="Shu S."/>
            <person name="Lindquist E."/>
            <person name="Wang M."/>
            <person name="Pitluck S."/>
            <person name="Vogel J.P."/>
            <person name="Garvin D.F."/>
            <person name="Mockler T.C."/>
            <person name="Schmutz J."/>
            <person name="Rokhsar D."/>
            <person name="Bevan M.W."/>
        </authorList>
    </citation>
    <scope>NUCLEOTIDE SEQUENCE</scope>
    <source>
        <strain evidence="8">Bd21</strain>
    </source>
</reference>
<organism evidence="8">
    <name type="scientific">Brachypodium distachyon</name>
    <name type="common">Purple false brome</name>
    <name type="synonym">Trachynia distachya</name>
    <dbReference type="NCBI Taxonomy" id="15368"/>
    <lineage>
        <taxon>Eukaryota</taxon>
        <taxon>Viridiplantae</taxon>
        <taxon>Streptophyta</taxon>
        <taxon>Embryophyta</taxon>
        <taxon>Tracheophyta</taxon>
        <taxon>Spermatophyta</taxon>
        <taxon>Magnoliopsida</taxon>
        <taxon>Liliopsida</taxon>
        <taxon>Poales</taxon>
        <taxon>Poaceae</taxon>
        <taxon>BOP clade</taxon>
        <taxon>Pooideae</taxon>
        <taxon>Stipodae</taxon>
        <taxon>Brachypodieae</taxon>
        <taxon>Brachypodium</taxon>
    </lineage>
</organism>
<feature type="region of interest" description="Disordered" evidence="6">
    <location>
        <begin position="120"/>
        <end position="139"/>
    </location>
</feature>
<dbReference type="SUPFAM" id="SSF56574">
    <property type="entry name" value="Serpins"/>
    <property type="match status" value="1"/>
</dbReference>
<evidence type="ECO:0000313" key="8">
    <source>
        <dbReference type="EMBL" id="PNT63365.1"/>
    </source>
</evidence>
<dbReference type="Proteomes" id="UP000008810">
    <property type="component" value="Chromosome 4"/>
</dbReference>
<dbReference type="InterPro" id="IPR000215">
    <property type="entry name" value="Serpin_fam"/>
</dbReference>
<dbReference type="Gene3D" id="2.30.39.10">
    <property type="entry name" value="Alpha-1-antitrypsin, domain 1"/>
    <property type="match status" value="1"/>
</dbReference>
<dbReference type="AlphaFoldDB" id="A0A2K2CMW5"/>
<dbReference type="EMBL" id="CM000883">
    <property type="protein sequence ID" value="PNT63365.1"/>
    <property type="molecule type" value="Genomic_DNA"/>
</dbReference>
<evidence type="ECO:0000313" key="10">
    <source>
        <dbReference type="Proteomes" id="UP000008810"/>
    </source>
</evidence>
<dbReference type="InterPro" id="IPR042185">
    <property type="entry name" value="Serpin_sf_2"/>
</dbReference>
<dbReference type="OrthoDB" id="664427at2759"/>
<dbReference type="Gene3D" id="6.20.40.10">
    <property type="match status" value="1"/>
</dbReference>
<protein>
    <recommendedName>
        <fullName evidence="7">Serpin domain-containing protein</fullName>
    </recommendedName>
</protein>
<keyword evidence="2" id="KW-0646">Protease inhibitor</keyword>
<keyword evidence="3" id="KW-0722">Serine protease inhibitor</keyword>
<dbReference type="GO" id="GO:0005615">
    <property type="term" value="C:extracellular space"/>
    <property type="evidence" value="ECO:0000318"/>
    <property type="project" value="GO_Central"/>
</dbReference>
<comment type="similarity">
    <text evidence="1 5">Belongs to the serpin family.</text>
</comment>
<evidence type="ECO:0000259" key="7">
    <source>
        <dbReference type="SMART" id="SM00093"/>
    </source>
</evidence>